<dbReference type="GO" id="GO:0016747">
    <property type="term" value="F:acyltransferase activity, transferring groups other than amino-acyl groups"/>
    <property type="evidence" value="ECO:0007669"/>
    <property type="project" value="InterPro"/>
</dbReference>
<evidence type="ECO:0000313" key="2">
    <source>
        <dbReference type="EMBL" id="SVC59786.1"/>
    </source>
</evidence>
<protein>
    <recommendedName>
        <fullName evidence="1">N-acetyltransferase domain-containing protein</fullName>
    </recommendedName>
</protein>
<dbReference type="InterPro" id="IPR000182">
    <property type="entry name" value="GNAT_dom"/>
</dbReference>
<gene>
    <name evidence="2" type="ORF">METZ01_LOCUS312640</name>
</gene>
<evidence type="ECO:0000259" key="1">
    <source>
        <dbReference type="PROSITE" id="PS51186"/>
    </source>
</evidence>
<dbReference type="PROSITE" id="PS51186">
    <property type="entry name" value="GNAT"/>
    <property type="match status" value="1"/>
</dbReference>
<dbReference type="CDD" id="cd04301">
    <property type="entry name" value="NAT_SF"/>
    <property type="match status" value="1"/>
</dbReference>
<dbReference type="EMBL" id="UINC01100046">
    <property type="protein sequence ID" value="SVC59786.1"/>
    <property type="molecule type" value="Genomic_DNA"/>
</dbReference>
<feature type="domain" description="N-acetyltransferase" evidence="1">
    <location>
        <begin position="7"/>
        <end position="154"/>
    </location>
</feature>
<dbReference type="InterPro" id="IPR016181">
    <property type="entry name" value="Acyl_CoA_acyltransferase"/>
</dbReference>
<sequence length="157" mass="17403">MKLTVPLDINTADNLSEFWRNIFGSETDPDIPKHVFTGSESNHNTNLVYLEKENDTIASTCGVTKPLKISNIGGFGEVATDPLFRKKGLATKLCEMAVDDFRKDGGDALFLGTGNPEAARIYHRLGWRKMPGTSVMVNITNGNSPEEYLVQRFSTFE</sequence>
<feature type="non-terminal residue" evidence="2">
    <location>
        <position position="157"/>
    </location>
</feature>
<reference evidence="2" key="1">
    <citation type="submission" date="2018-05" db="EMBL/GenBank/DDBJ databases">
        <authorList>
            <person name="Lanie J.A."/>
            <person name="Ng W.-L."/>
            <person name="Kazmierczak K.M."/>
            <person name="Andrzejewski T.M."/>
            <person name="Davidsen T.M."/>
            <person name="Wayne K.J."/>
            <person name="Tettelin H."/>
            <person name="Glass J.I."/>
            <person name="Rusch D."/>
            <person name="Podicherti R."/>
            <person name="Tsui H.-C.T."/>
            <person name="Winkler M.E."/>
        </authorList>
    </citation>
    <scope>NUCLEOTIDE SEQUENCE</scope>
</reference>
<organism evidence="2">
    <name type="scientific">marine metagenome</name>
    <dbReference type="NCBI Taxonomy" id="408172"/>
    <lineage>
        <taxon>unclassified sequences</taxon>
        <taxon>metagenomes</taxon>
        <taxon>ecological metagenomes</taxon>
    </lineage>
</organism>
<accession>A0A382NFF0</accession>
<dbReference type="Pfam" id="PF00583">
    <property type="entry name" value="Acetyltransf_1"/>
    <property type="match status" value="1"/>
</dbReference>
<proteinExistence type="predicted"/>
<dbReference type="AlphaFoldDB" id="A0A382NFF0"/>
<name>A0A382NFF0_9ZZZZ</name>
<dbReference type="Gene3D" id="3.40.630.30">
    <property type="match status" value="1"/>
</dbReference>
<dbReference type="SUPFAM" id="SSF55729">
    <property type="entry name" value="Acyl-CoA N-acyltransferases (Nat)"/>
    <property type="match status" value="1"/>
</dbReference>